<dbReference type="PANTHER" id="PTHR23050">
    <property type="entry name" value="CALCIUM BINDING PROTEIN"/>
    <property type="match status" value="1"/>
</dbReference>
<dbReference type="CDD" id="cd00051">
    <property type="entry name" value="EFh"/>
    <property type="match status" value="1"/>
</dbReference>
<dbReference type="SMART" id="SM00054">
    <property type="entry name" value="EFh"/>
    <property type="match status" value="2"/>
</dbReference>
<dbReference type="Proteomes" id="UP001626550">
    <property type="component" value="Unassembled WGS sequence"/>
</dbReference>
<dbReference type="InterPro" id="IPR002048">
    <property type="entry name" value="EF_hand_dom"/>
</dbReference>
<name>A0ABD2PM10_9PLAT</name>
<gene>
    <name evidence="4" type="ORF">Ciccas_012897</name>
</gene>
<evidence type="ECO:0000313" key="4">
    <source>
        <dbReference type="EMBL" id="KAL3308570.1"/>
    </source>
</evidence>
<protein>
    <recommendedName>
        <fullName evidence="3">EF-hand domain-containing protein</fullName>
    </recommendedName>
</protein>
<accession>A0ABD2PM10</accession>
<dbReference type="AlphaFoldDB" id="A0ABD2PM10"/>
<dbReference type="Pfam" id="PF13499">
    <property type="entry name" value="EF-hand_7"/>
    <property type="match status" value="1"/>
</dbReference>
<organism evidence="4 5">
    <name type="scientific">Cichlidogyrus casuarinus</name>
    <dbReference type="NCBI Taxonomy" id="1844966"/>
    <lineage>
        <taxon>Eukaryota</taxon>
        <taxon>Metazoa</taxon>
        <taxon>Spiralia</taxon>
        <taxon>Lophotrochozoa</taxon>
        <taxon>Platyhelminthes</taxon>
        <taxon>Monogenea</taxon>
        <taxon>Monopisthocotylea</taxon>
        <taxon>Dactylogyridea</taxon>
        <taxon>Ancyrocephalidae</taxon>
        <taxon>Cichlidogyrus</taxon>
    </lineage>
</organism>
<keyword evidence="2" id="KW-0106">Calcium</keyword>
<dbReference type="InterPro" id="IPR050145">
    <property type="entry name" value="Centrin_CML-like"/>
</dbReference>
<dbReference type="SUPFAM" id="SSF47473">
    <property type="entry name" value="EF-hand"/>
    <property type="match status" value="1"/>
</dbReference>
<evidence type="ECO:0000259" key="3">
    <source>
        <dbReference type="PROSITE" id="PS50222"/>
    </source>
</evidence>
<evidence type="ECO:0000313" key="5">
    <source>
        <dbReference type="Proteomes" id="UP001626550"/>
    </source>
</evidence>
<keyword evidence="5" id="KW-1185">Reference proteome</keyword>
<dbReference type="PROSITE" id="PS00018">
    <property type="entry name" value="EF_HAND_1"/>
    <property type="match status" value="2"/>
</dbReference>
<comment type="caution">
    <text evidence="4">The sequence shown here is derived from an EMBL/GenBank/DDBJ whole genome shotgun (WGS) entry which is preliminary data.</text>
</comment>
<feature type="domain" description="EF-hand" evidence="3">
    <location>
        <begin position="86"/>
        <end position="121"/>
    </location>
</feature>
<dbReference type="InterPro" id="IPR018247">
    <property type="entry name" value="EF_Hand_1_Ca_BS"/>
</dbReference>
<reference evidence="4 5" key="1">
    <citation type="submission" date="2024-11" db="EMBL/GenBank/DDBJ databases">
        <title>Adaptive evolution of stress response genes in parasites aligns with host niche diversity.</title>
        <authorList>
            <person name="Hahn C."/>
            <person name="Resl P."/>
        </authorList>
    </citation>
    <scope>NUCLEOTIDE SEQUENCE [LARGE SCALE GENOMIC DNA]</scope>
    <source>
        <strain evidence="4">EGGRZ-B1_66</strain>
        <tissue evidence="4">Body</tissue>
    </source>
</reference>
<sequence length="128" mass="14968">MTYVFQAILNEVNVTDGKIAEEDFVNVFVSRVQKRSIADAENLAKQEKVDLSELISTIFHKFDKNGDGKISKCELKEYLKAAHLEKSGISLFFFFREIDTNKDGYLDYKEFSRMMKNMFLIPEELEHR</sequence>
<dbReference type="EMBL" id="JBJKFK010005016">
    <property type="protein sequence ID" value="KAL3308570.1"/>
    <property type="molecule type" value="Genomic_DNA"/>
</dbReference>
<dbReference type="Gene3D" id="1.10.238.10">
    <property type="entry name" value="EF-hand"/>
    <property type="match status" value="1"/>
</dbReference>
<proteinExistence type="predicted"/>
<feature type="domain" description="EF-hand" evidence="3">
    <location>
        <begin position="50"/>
        <end position="85"/>
    </location>
</feature>
<keyword evidence="1" id="KW-0677">Repeat</keyword>
<dbReference type="PROSITE" id="PS50222">
    <property type="entry name" value="EF_HAND_2"/>
    <property type="match status" value="2"/>
</dbReference>
<evidence type="ECO:0000256" key="2">
    <source>
        <dbReference type="ARBA" id="ARBA00022837"/>
    </source>
</evidence>
<dbReference type="InterPro" id="IPR011992">
    <property type="entry name" value="EF-hand-dom_pair"/>
</dbReference>
<evidence type="ECO:0000256" key="1">
    <source>
        <dbReference type="ARBA" id="ARBA00022737"/>
    </source>
</evidence>